<dbReference type="InterPro" id="IPR002123">
    <property type="entry name" value="Plipid/glycerol_acylTrfase"/>
</dbReference>
<evidence type="ECO:0000256" key="2">
    <source>
        <dbReference type="ARBA" id="ARBA00023315"/>
    </source>
</evidence>
<dbReference type="GO" id="GO:0003841">
    <property type="term" value="F:1-acylglycerol-3-phosphate O-acyltransferase activity"/>
    <property type="evidence" value="ECO:0007669"/>
    <property type="project" value="TreeGrafter"/>
</dbReference>
<accession>A0A382FXM9</accession>
<dbReference type="CDD" id="cd07989">
    <property type="entry name" value="LPLAT_AGPAT-like"/>
    <property type="match status" value="1"/>
</dbReference>
<sequence>VLQFTDSPYRYFPPKPNRLLAWFGAWCNGRYHLPGSLHCISSLKLENVGPVKAACRKHGHRILFLPNHSTHSDPQIMFEAFRQAGVWSFFMAAYEVFERDYKIAWVMQRMGAFSVDRDGSDRQSMKEAVRTITGGKNALTIFPEGNVYFMNDRVTPFLDGPAYIAMKAQQEIKEEGRILAVPVSIKATHVTDARPQLNQLLAEMASALDVEISDEADIVTNLHRVGIAMVQRNLKMRGFLPPNPDFGDLPGLLKASAQLILERLEQKIEIEPKTKDDLMDRLRNIRREIHKVRADPEREIDHAVAATWADEAIIAFRILSYAGNYLSEKPTLDRVGETIEKMREDLYSRSFPAYANREAVVRFGEPIDVSEKLAAGGKRRQVMAELTDEFEQGVQAGLDEINAHNTHPGAELF</sequence>
<evidence type="ECO:0000256" key="1">
    <source>
        <dbReference type="ARBA" id="ARBA00022679"/>
    </source>
</evidence>
<keyword evidence="1" id="KW-0808">Transferase</keyword>
<reference evidence="4" key="1">
    <citation type="submission" date="2018-05" db="EMBL/GenBank/DDBJ databases">
        <authorList>
            <person name="Lanie J.A."/>
            <person name="Ng W.-L."/>
            <person name="Kazmierczak K.M."/>
            <person name="Andrzejewski T.M."/>
            <person name="Davidsen T.M."/>
            <person name="Wayne K.J."/>
            <person name="Tettelin H."/>
            <person name="Glass J.I."/>
            <person name="Rusch D."/>
            <person name="Podicherti R."/>
            <person name="Tsui H.-C.T."/>
            <person name="Winkler M.E."/>
        </authorList>
    </citation>
    <scope>NUCLEOTIDE SEQUENCE</scope>
</reference>
<name>A0A382FXM9_9ZZZZ</name>
<dbReference type="Pfam" id="PF01553">
    <property type="entry name" value="Acyltransferase"/>
    <property type="match status" value="1"/>
</dbReference>
<dbReference type="SUPFAM" id="SSF69593">
    <property type="entry name" value="Glycerol-3-phosphate (1)-acyltransferase"/>
    <property type="match status" value="1"/>
</dbReference>
<dbReference type="EMBL" id="UINC01052247">
    <property type="protein sequence ID" value="SVB67362.1"/>
    <property type="molecule type" value="Genomic_DNA"/>
</dbReference>
<dbReference type="PANTHER" id="PTHR10434">
    <property type="entry name" value="1-ACYL-SN-GLYCEROL-3-PHOSPHATE ACYLTRANSFERASE"/>
    <property type="match status" value="1"/>
</dbReference>
<dbReference type="GO" id="GO:0006654">
    <property type="term" value="P:phosphatidic acid biosynthetic process"/>
    <property type="evidence" value="ECO:0007669"/>
    <property type="project" value="TreeGrafter"/>
</dbReference>
<feature type="non-terminal residue" evidence="4">
    <location>
        <position position="1"/>
    </location>
</feature>
<protein>
    <recommendedName>
        <fullName evidence="3">Phospholipid/glycerol acyltransferase domain-containing protein</fullName>
    </recommendedName>
</protein>
<evidence type="ECO:0000259" key="3">
    <source>
        <dbReference type="SMART" id="SM00563"/>
    </source>
</evidence>
<dbReference type="PANTHER" id="PTHR10434:SF40">
    <property type="entry name" value="1-ACYL-SN-GLYCEROL-3-PHOSPHATE ACYLTRANSFERASE"/>
    <property type="match status" value="1"/>
</dbReference>
<dbReference type="AlphaFoldDB" id="A0A382FXM9"/>
<feature type="domain" description="Phospholipid/glycerol acyltransferase" evidence="3">
    <location>
        <begin position="62"/>
        <end position="188"/>
    </location>
</feature>
<proteinExistence type="predicted"/>
<dbReference type="SMART" id="SM00563">
    <property type="entry name" value="PlsC"/>
    <property type="match status" value="1"/>
</dbReference>
<evidence type="ECO:0000313" key="4">
    <source>
        <dbReference type="EMBL" id="SVB67362.1"/>
    </source>
</evidence>
<keyword evidence="2" id="KW-0012">Acyltransferase</keyword>
<organism evidence="4">
    <name type="scientific">marine metagenome</name>
    <dbReference type="NCBI Taxonomy" id="408172"/>
    <lineage>
        <taxon>unclassified sequences</taxon>
        <taxon>metagenomes</taxon>
        <taxon>ecological metagenomes</taxon>
    </lineage>
</organism>
<gene>
    <name evidence="4" type="ORF">METZ01_LOCUS220216</name>
</gene>